<dbReference type="PANTHER" id="PTHR14226:SF25">
    <property type="entry name" value="PHOSPHOESTERASE"/>
    <property type="match status" value="1"/>
</dbReference>
<dbReference type="RefSeq" id="WP_245705669.1">
    <property type="nucleotide sequence ID" value="NZ_FOIT01000005.1"/>
</dbReference>
<accession>A0A662Z768</accession>
<evidence type="ECO:0000256" key="2">
    <source>
        <dbReference type="ARBA" id="ARBA00022963"/>
    </source>
</evidence>
<keyword evidence="3 4" id="KW-0443">Lipid metabolism</keyword>
<evidence type="ECO:0000256" key="3">
    <source>
        <dbReference type="ARBA" id="ARBA00023098"/>
    </source>
</evidence>
<feature type="active site" description="Nucleophile" evidence="4">
    <location>
        <position position="40"/>
    </location>
</feature>
<reference evidence="6 7" key="1">
    <citation type="submission" date="2016-10" db="EMBL/GenBank/DDBJ databases">
        <authorList>
            <person name="Varghese N."/>
            <person name="Submissions S."/>
        </authorList>
    </citation>
    <scope>NUCLEOTIDE SEQUENCE [LARGE SCALE GENOMIC DNA]</scope>
    <source>
        <strain evidence="6 7">IBRC-M10081</strain>
    </source>
</reference>
<gene>
    <name evidence="6" type="ORF">SAMN05192557_1708</name>
</gene>
<evidence type="ECO:0000313" key="6">
    <source>
        <dbReference type="EMBL" id="SEW11815.1"/>
    </source>
</evidence>
<proteinExistence type="predicted"/>
<protein>
    <submittedName>
        <fullName evidence="6">Predicted phospholipase, patatin/cPLA2 family</fullName>
    </submittedName>
</protein>
<feature type="domain" description="PNPLA" evidence="5">
    <location>
        <begin position="7"/>
        <end position="174"/>
    </location>
</feature>
<dbReference type="InterPro" id="IPR002641">
    <property type="entry name" value="PNPLA_dom"/>
</dbReference>
<dbReference type="GO" id="GO:0016787">
    <property type="term" value="F:hydrolase activity"/>
    <property type="evidence" value="ECO:0007669"/>
    <property type="project" value="UniProtKB-UniRule"/>
</dbReference>
<keyword evidence="2 4" id="KW-0442">Lipid degradation</keyword>
<organism evidence="6 7">
    <name type="scientific">Aliicoccus persicus</name>
    <dbReference type="NCBI Taxonomy" id="930138"/>
    <lineage>
        <taxon>Bacteria</taxon>
        <taxon>Bacillati</taxon>
        <taxon>Bacillota</taxon>
        <taxon>Bacilli</taxon>
        <taxon>Bacillales</taxon>
        <taxon>Staphylococcaceae</taxon>
        <taxon>Aliicoccus</taxon>
    </lineage>
</organism>
<feature type="active site" description="Proton acceptor" evidence="4">
    <location>
        <position position="161"/>
    </location>
</feature>
<dbReference type="GO" id="GO:0016042">
    <property type="term" value="P:lipid catabolic process"/>
    <property type="evidence" value="ECO:0007669"/>
    <property type="project" value="UniProtKB-UniRule"/>
</dbReference>
<dbReference type="AlphaFoldDB" id="A0A662Z768"/>
<dbReference type="Pfam" id="PF01734">
    <property type="entry name" value="Patatin"/>
    <property type="match status" value="1"/>
</dbReference>
<evidence type="ECO:0000256" key="1">
    <source>
        <dbReference type="ARBA" id="ARBA00022801"/>
    </source>
</evidence>
<dbReference type="SUPFAM" id="SSF52151">
    <property type="entry name" value="FabD/lysophospholipase-like"/>
    <property type="match status" value="1"/>
</dbReference>
<dbReference type="Proteomes" id="UP000243605">
    <property type="component" value="Unassembled WGS sequence"/>
</dbReference>
<keyword evidence="1 4" id="KW-0378">Hydrolase</keyword>
<evidence type="ECO:0000256" key="4">
    <source>
        <dbReference type="PROSITE-ProRule" id="PRU01161"/>
    </source>
</evidence>
<dbReference type="EMBL" id="FOIT01000005">
    <property type="protein sequence ID" value="SEW11815.1"/>
    <property type="molecule type" value="Genomic_DNA"/>
</dbReference>
<comment type="caution">
    <text evidence="4">Lacks conserved residue(s) required for the propagation of feature annotation.</text>
</comment>
<dbReference type="InterPro" id="IPR037483">
    <property type="entry name" value="YjjU-like"/>
</dbReference>
<feature type="short sequence motif" description="DGA/G" evidence="4">
    <location>
        <begin position="161"/>
        <end position="163"/>
    </location>
</feature>
<dbReference type="InterPro" id="IPR050301">
    <property type="entry name" value="NTE"/>
</dbReference>
<evidence type="ECO:0000259" key="5">
    <source>
        <dbReference type="PROSITE" id="PS51635"/>
    </source>
</evidence>
<evidence type="ECO:0000313" key="7">
    <source>
        <dbReference type="Proteomes" id="UP000243605"/>
    </source>
</evidence>
<dbReference type="InterPro" id="IPR016035">
    <property type="entry name" value="Acyl_Trfase/lysoPLipase"/>
</dbReference>
<sequence length="304" mass="34822">MNSNVGLMIEGGGMRCAYSIGVLDLFLEKELEFKSVATASAGAVIAGSFISKQKRRNYEMLSNLSDNSKAISIFRWFKEKELFNMDYIFDEIPKSLFPLDFNNIKNSETELIIGTTDINTGEPVYYNEFNSLDDLNMVTRASCSLPVLASSVKYDGRELMDGGVSNPLLIEPLLERGLTKNVIILTRNFGYKKQATQLNWLYKRLFKDKPALRKLLKYRHRAYNSTMEMINELQKRGELFVIQPELPLLASRVEQDKFKLQELYMLGYRDGKKKYEDLKAFISGIPVDQFESRGAVDFRAETTN</sequence>
<dbReference type="CDD" id="cd07208">
    <property type="entry name" value="Pat_hypo_Ecoli_yjju_like"/>
    <property type="match status" value="1"/>
</dbReference>
<keyword evidence="7" id="KW-1185">Reference proteome</keyword>
<name>A0A662Z768_9STAP</name>
<dbReference type="Gene3D" id="3.40.1090.10">
    <property type="entry name" value="Cytosolic phospholipase A2 catalytic domain"/>
    <property type="match status" value="2"/>
</dbReference>
<dbReference type="InterPro" id="IPR045943">
    <property type="entry name" value="DUF6363"/>
</dbReference>
<dbReference type="PROSITE" id="PS51635">
    <property type="entry name" value="PNPLA"/>
    <property type="match status" value="1"/>
</dbReference>
<dbReference type="Pfam" id="PF19890">
    <property type="entry name" value="DUF6363"/>
    <property type="match status" value="1"/>
</dbReference>
<dbReference type="PANTHER" id="PTHR14226">
    <property type="entry name" value="NEUROPATHY TARGET ESTERASE/SWISS CHEESE D.MELANOGASTER"/>
    <property type="match status" value="1"/>
</dbReference>